<accession>A0ABT1J9X2</accession>
<evidence type="ECO:0000313" key="1">
    <source>
        <dbReference type="EMBL" id="MCP2314256.1"/>
    </source>
</evidence>
<protein>
    <recommendedName>
        <fullName evidence="3">ABC transmembrane type-1 domain-containing protein</fullName>
    </recommendedName>
</protein>
<evidence type="ECO:0000313" key="2">
    <source>
        <dbReference type="Proteomes" id="UP001206483"/>
    </source>
</evidence>
<evidence type="ECO:0008006" key="3">
    <source>
        <dbReference type="Google" id="ProtNLM"/>
    </source>
</evidence>
<dbReference type="RefSeq" id="WP_253804574.1">
    <property type="nucleotide sequence ID" value="NZ_BAAAUB010000114.1"/>
</dbReference>
<organism evidence="1 2">
    <name type="scientific">Kitasatospora paracochleata</name>
    <dbReference type="NCBI Taxonomy" id="58354"/>
    <lineage>
        <taxon>Bacteria</taxon>
        <taxon>Bacillati</taxon>
        <taxon>Actinomycetota</taxon>
        <taxon>Actinomycetes</taxon>
        <taxon>Kitasatosporales</taxon>
        <taxon>Streptomycetaceae</taxon>
        <taxon>Kitasatospora</taxon>
    </lineage>
</organism>
<gene>
    <name evidence="1" type="ORF">FHR36_007455</name>
</gene>
<comment type="caution">
    <text evidence="1">The sequence shown here is derived from an EMBL/GenBank/DDBJ whole genome shotgun (WGS) entry which is preliminary data.</text>
</comment>
<dbReference type="EMBL" id="JAMZDX010000008">
    <property type="protein sequence ID" value="MCP2314256.1"/>
    <property type="molecule type" value="Genomic_DNA"/>
</dbReference>
<dbReference type="Proteomes" id="UP001206483">
    <property type="component" value="Unassembled WGS sequence"/>
</dbReference>
<keyword evidence="2" id="KW-1185">Reference proteome</keyword>
<proteinExistence type="predicted"/>
<reference evidence="1 2" key="1">
    <citation type="submission" date="2022-06" db="EMBL/GenBank/DDBJ databases">
        <title>Sequencing the genomes of 1000 actinobacteria strains.</title>
        <authorList>
            <person name="Klenk H.-P."/>
        </authorList>
    </citation>
    <scope>NUCLEOTIDE SEQUENCE [LARGE SCALE GENOMIC DNA]</scope>
    <source>
        <strain evidence="1 2">DSM 41656</strain>
    </source>
</reference>
<sequence length="122" mass="12901">MVELVIANGRLLAWQAARHLARQDRRRRMPPLRRYIDPSADLAAGLSRIALGAVTGWLLHSQVTGLYAAVAAGASAPALLRQIGSFTTVRSVLQGEDPPSATVPGEQTPVVVVPVGSEEAGR</sequence>
<name>A0ABT1J9X2_9ACTN</name>